<proteinExistence type="predicted"/>
<evidence type="ECO:0000313" key="1">
    <source>
        <dbReference type="EMBL" id="EYE92821.1"/>
    </source>
</evidence>
<organism evidence="1 2">
    <name type="scientific">Aspergillus ruber (strain CBS 135680)</name>
    <dbReference type="NCBI Taxonomy" id="1388766"/>
    <lineage>
        <taxon>Eukaryota</taxon>
        <taxon>Fungi</taxon>
        <taxon>Dikarya</taxon>
        <taxon>Ascomycota</taxon>
        <taxon>Pezizomycotina</taxon>
        <taxon>Eurotiomycetes</taxon>
        <taxon>Eurotiomycetidae</taxon>
        <taxon>Eurotiales</taxon>
        <taxon>Aspergillaceae</taxon>
        <taxon>Aspergillus</taxon>
        <taxon>Aspergillus subgen. Aspergillus</taxon>
    </lineage>
</organism>
<gene>
    <name evidence="1" type="ORF">EURHEDRAFT_388563</name>
</gene>
<dbReference type="RefSeq" id="XP_040636509.1">
    <property type="nucleotide sequence ID" value="XM_040779751.1"/>
</dbReference>
<accession>A0A017S7I6</accession>
<dbReference type="OrthoDB" id="16820at2759"/>
<dbReference type="GeneID" id="63694875"/>
<evidence type="ECO:0000313" key="2">
    <source>
        <dbReference type="Proteomes" id="UP000019804"/>
    </source>
</evidence>
<dbReference type="AlphaFoldDB" id="A0A017S7I6"/>
<dbReference type="Gene3D" id="3.50.50.60">
    <property type="entry name" value="FAD/NAD(P)-binding domain"/>
    <property type="match status" value="1"/>
</dbReference>
<name>A0A017S7I6_ASPRC</name>
<dbReference type="Proteomes" id="UP000019804">
    <property type="component" value="Unassembled WGS sequence"/>
</dbReference>
<reference evidence="2" key="1">
    <citation type="journal article" date="2014" name="Nat. Commun.">
        <title>Genomic adaptations of the halophilic Dead Sea filamentous fungus Eurotium rubrum.</title>
        <authorList>
            <person name="Kis-Papo T."/>
            <person name="Weig A.R."/>
            <person name="Riley R."/>
            <person name="Persoh D."/>
            <person name="Salamov A."/>
            <person name="Sun H."/>
            <person name="Lipzen A."/>
            <person name="Wasser S.P."/>
            <person name="Rambold G."/>
            <person name="Grigoriev I.V."/>
            <person name="Nevo E."/>
        </authorList>
    </citation>
    <scope>NUCLEOTIDE SEQUENCE [LARGE SCALE GENOMIC DNA]</scope>
    <source>
        <strain evidence="2">CBS 135680</strain>
    </source>
</reference>
<sequence>MAMEDAYPLVTCLQLGGKSDISLAVRVHNHLRFERVSCAQKMGFHHREKFHNTDWDEVARNPNVLSKTTADWIMRHDPEEYVYNNYNSCSNHITLEMPFKNTNMPPGYRYKSWTVQELMEASDRREPIVNEGDWN</sequence>
<protein>
    <submittedName>
        <fullName evidence="1">Uncharacterized protein</fullName>
    </submittedName>
</protein>
<dbReference type="InterPro" id="IPR036188">
    <property type="entry name" value="FAD/NAD-bd_sf"/>
</dbReference>
<dbReference type="EMBL" id="KK088435">
    <property type="protein sequence ID" value="EYE92821.1"/>
    <property type="molecule type" value="Genomic_DNA"/>
</dbReference>
<keyword evidence="2" id="KW-1185">Reference proteome</keyword>
<dbReference type="HOGENOM" id="CLU_166258_0_0_1"/>
<dbReference type="STRING" id="1388766.A0A017S7I6"/>